<dbReference type="InterPro" id="IPR038333">
    <property type="entry name" value="T1MK-like_N_sf"/>
</dbReference>
<evidence type="ECO:0000256" key="3">
    <source>
        <dbReference type="ARBA" id="ARBA00022603"/>
    </source>
</evidence>
<organism evidence="11 12">
    <name type="scientific">Sphingomonas parapaucimobilis NBRC 15100</name>
    <dbReference type="NCBI Taxonomy" id="1219049"/>
    <lineage>
        <taxon>Bacteria</taxon>
        <taxon>Pseudomonadati</taxon>
        <taxon>Pseudomonadota</taxon>
        <taxon>Alphaproteobacteria</taxon>
        <taxon>Sphingomonadales</taxon>
        <taxon>Sphingomonadaceae</taxon>
        <taxon>Sphingomonas</taxon>
    </lineage>
</organism>
<dbReference type="PANTHER" id="PTHR42933">
    <property type="entry name" value="SLR6095 PROTEIN"/>
    <property type="match status" value="1"/>
</dbReference>
<keyword evidence="5" id="KW-0949">S-adenosyl-L-methionine</keyword>
<dbReference type="GO" id="GO:0032259">
    <property type="term" value="P:methylation"/>
    <property type="evidence" value="ECO:0007669"/>
    <property type="project" value="UniProtKB-KW"/>
</dbReference>
<keyword evidence="3" id="KW-0489">Methyltransferase</keyword>
<proteinExistence type="inferred from homology"/>
<dbReference type="InterPro" id="IPR029063">
    <property type="entry name" value="SAM-dependent_MTases_sf"/>
</dbReference>
<dbReference type="AlphaFoldDB" id="A0A0A1WBW3"/>
<dbReference type="GO" id="GO:0009307">
    <property type="term" value="P:DNA restriction-modification system"/>
    <property type="evidence" value="ECO:0007669"/>
    <property type="project" value="UniProtKB-KW"/>
</dbReference>
<evidence type="ECO:0000259" key="9">
    <source>
        <dbReference type="Pfam" id="PF02384"/>
    </source>
</evidence>
<feature type="domain" description="N6 adenine-specific DNA methyltransferase N-terminal" evidence="10">
    <location>
        <begin position="10"/>
        <end position="144"/>
    </location>
</feature>
<evidence type="ECO:0000259" key="10">
    <source>
        <dbReference type="Pfam" id="PF12161"/>
    </source>
</evidence>
<dbReference type="InterPro" id="IPR003356">
    <property type="entry name" value="DNA_methylase_A-5"/>
</dbReference>
<dbReference type="Pfam" id="PF12161">
    <property type="entry name" value="HsdM_N"/>
    <property type="match status" value="1"/>
</dbReference>
<dbReference type="PROSITE" id="PS00092">
    <property type="entry name" value="N6_MTASE"/>
    <property type="match status" value="1"/>
</dbReference>
<name>A0A0A1WBW3_9SPHN</name>
<accession>A0A0A1WBW3</accession>
<dbReference type="OrthoDB" id="9806213at2"/>
<dbReference type="PRINTS" id="PR00507">
    <property type="entry name" value="N12N6MTFRASE"/>
</dbReference>
<dbReference type="InterPro" id="IPR051537">
    <property type="entry name" value="DNA_Adenine_Mtase"/>
</dbReference>
<evidence type="ECO:0000256" key="8">
    <source>
        <dbReference type="SAM" id="Coils"/>
    </source>
</evidence>
<dbReference type="RefSeq" id="WP_042490825.1">
    <property type="nucleotide sequence ID" value="NZ_BBPI01000097.1"/>
</dbReference>
<evidence type="ECO:0000256" key="5">
    <source>
        <dbReference type="ARBA" id="ARBA00022691"/>
    </source>
</evidence>
<dbReference type="Gene3D" id="3.40.50.150">
    <property type="entry name" value="Vaccinia Virus protein VP39"/>
    <property type="match status" value="1"/>
</dbReference>
<dbReference type="eggNOG" id="COG0286">
    <property type="taxonomic scope" value="Bacteria"/>
</dbReference>
<comment type="caution">
    <text evidence="11">The sequence shown here is derived from an EMBL/GenBank/DDBJ whole genome shotgun (WGS) entry which is preliminary data.</text>
</comment>
<dbReference type="GO" id="GO:0009007">
    <property type="term" value="F:site-specific DNA-methyltransferase (adenine-specific) activity"/>
    <property type="evidence" value="ECO:0007669"/>
    <property type="project" value="UniProtKB-EC"/>
</dbReference>
<dbReference type="Gene3D" id="1.20.1260.30">
    <property type="match status" value="1"/>
</dbReference>
<sequence length="517" mass="57893">MHAVNQKSLNDAAWKACDTFRGVVDPAQYKDYILIFLFWKYVSDLWLDHKAAYEREFGGDAERVQRKLRYERFNLTEETTFQAIYRQRNADNVGELINIALHAIEEANRAKLAGVLTNIDFNSTNNLGETADRNRRLKHLFDDFAKPELDFSPSRFSGEHKAEDAIGETYIYLISQFASDAGKKAGEFFTPRRVSELLVRLGDPQPGSRICDPACGSSTLLIRAAEHVAHIQGVETARADVKLFGQEATRQTQGLARMNMFLHGLDDARIEWGDTINNPKLIDGDALIRFDLVVANPPFSLDKWGAENAANDRFRRFHRGVPPKGRGDFAFISHMVEAAKPRGGRVAVIAPHGVLFRGGAEGRIREQLIEENLLDGVVGLPAQLFPSTGIPVVMLMFDRAREKGGARAGADDVLFIDASRDFVPGKKQNQLGLEQLDRIVAAWRAREDVERYAAVVPRARLRENGFNLNIPRYVDTFEAEEAIDVAAVQREIEALEAQLAATRVKMDGYLRELGIVA</sequence>
<evidence type="ECO:0000313" key="11">
    <source>
        <dbReference type="EMBL" id="GAM02697.1"/>
    </source>
</evidence>
<feature type="coiled-coil region" evidence="8">
    <location>
        <begin position="478"/>
        <end position="512"/>
    </location>
</feature>
<keyword evidence="8" id="KW-0175">Coiled coil</keyword>
<dbReference type="SUPFAM" id="SSF53335">
    <property type="entry name" value="S-adenosyl-L-methionine-dependent methyltransferases"/>
    <property type="match status" value="1"/>
</dbReference>
<gene>
    <name evidence="11" type="primary">hsdM</name>
    <name evidence="11" type="ORF">SP5_097_00390</name>
</gene>
<keyword evidence="12" id="KW-1185">Reference proteome</keyword>
<dbReference type="InterPro" id="IPR022749">
    <property type="entry name" value="D12N6_MeTrfase_N"/>
</dbReference>
<comment type="catalytic activity">
    <reaction evidence="7">
        <text>a 2'-deoxyadenosine in DNA + S-adenosyl-L-methionine = an N(6)-methyl-2'-deoxyadenosine in DNA + S-adenosyl-L-homocysteine + H(+)</text>
        <dbReference type="Rhea" id="RHEA:15197"/>
        <dbReference type="Rhea" id="RHEA-COMP:12418"/>
        <dbReference type="Rhea" id="RHEA-COMP:12419"/>
        <dbReference type="ChEBI" id="CHEBI:15378"/>
        <dbReference type="ChEBI" id="CHEBI:57856"/>
        <dbReference type="ChEBI" id="CHEBI:59789"/>
        <dbReference type="ChEBI" id="CHEBI:90615"/>
        <dbReference type="ChEBI" id="CHEBI:90616"/>
        <dbReference type="EC" id="2.1.1.72"/>
    </reaction>
</comment>
<keyword evidence="4" id="KW-0808">Transferase</keyword>
<evidence type="ECO:0000256" key="4">
    <source>
        <dbReference type="ARBA" id="ARBA00022679"/>
    </source>
</evidence>
<evidence type="ECO:0000313" key="12">
    <source>
        <dbReference type="Proteomes" id="UP000032305"/>
    </source>
</evidence>
<keyword evidence="6" id="KW-0680">Restriction system</keyword>
<reference evidence="11 12" key="1">
    <citation type="submission" date="2014-11" db="EMBL/GenBank/DDBJ databases">
        <title>Whole genome shotgun sequence of Sphingomonas parapaucimobilis NBRC 15100.</title>
        <authorList>
            <person name="Katano-Makiyama Y."/>
            <person name="Hosoyama A."/>
            <person name="Hashimoto M."/>
            <person name="Hosoyama Y."/>
            <person name="Noguchi M."/>
            <person name="Numata M."/>
            <person name="Tsuchikane K."/>
            <person name="Hirakata S."/>
            <person name="Uohara A."/>
            <person name="Shimodaira J."/>
            <person name="Ohji S."/>
            <person name="Ichikawa N."/>
            <person name="Kimura A."/>
            <person name="Yamazoe A."/>
            <person name="Fujita N."/>
        </authorList>
    </citation>
    <scope>NUCLEOTIDE SEQUENCE [LARGE SCALE GENOMIC DNA]</scope>
    <source>
        <strain evidence="11 12">NBRC 15100</strain>
    </source>
</reference>
<dbReference type="GO" id="GO:0008170">
    <property type="term" value="F:N-methyltransferase activity"/>
    <property type="evidence" value="ECO:0007669"/>
    <property type="project" value="InterPro"/>
</dbReference>
<evidence type="ECO:0000256" key="1">
    <source>
        <dbReference type="ARBA" id="ARBA00006594"/>
    </source>
</evidence>
<comment type="similarity">
    <text evidence="1">Belongs to the N(4)/N(6)-methyltransferase family.</text>
</comment>
<protein>
    <recommendedName>
        <fullName evidence="2">site-specific DNA-methyltransferase (adenine-specific)</fullName>
        <ecNumber evidence="2">2.1.1.72</ecNumber>
    </recommendedName>
</protein>
<evidence type="ECO:0000256" key="6">
    <source>
        <dbReference type="ARBA" id="ARBA00022747"/>
    </source>
</evidence>
<dbReference type="Proteomes" id="UP000032305">
    <property type="component" value="Unassembled WGS sequence"/>
</dbReference>
<feature type="domain" description="DNA methylase adenine-specific" evidence="9">
    <location>
        <begin position="162"/>
        <end position="481"/>
    </location>
</feature>
<dbReference type="EMBL" id="BBPI01000097">
    <property type="protein sequence ID" value="GAM02697.1"/>
    <property type="molecule type" value="Genomic_DNA"/>
</dbReference>
<evidence type="ECO:0000256" key="7">
    <source>
        <dbReference type="ARBA" id="ARBA00047942"/>
    </source>
</evidence>
<dbReference type="EC" id="2.1.1.72" evidence="2"/>
<dbReference type="GO" id="GO:0003677">
    <property type="term" value="F:DNA binding"/>
    <property type="evidence" value="ECO:0007669"/>
    <property type="project" value="InterPro"/>
</dbReference>
<evidence type="ECO:0000256" key="2">
    <source>
        <dbReference type="ARBA" id="ARBA00011900"/>
    </source>
</evidence>
<dbReference type="Pfam" id="PF02384">
    <property type="entry name" value="N6_Mtase"/>
    <property type="match status" value="1"/>
</dbReference>
<dbReference type="InterPro" id="IPR002052">
    <property type="entry name" value="DNA_methylase_N6_adenine_CS"/>
</dbReference>
<dbReference type="PANTHER" id="PTHR42933:SF3">
    <property type="entry name" value="TYPE I RESTRICTION ENZYME MJAVIII METHYLASE SUBUNIT"/>
    <property type="match status" value="1"/>
</dbReference>